<dbReference type="EMBL" id="SMLB01000003">
    <property type="protein sequence ID" value="TDD72292.1"/>
    <property type="molecule type" value="Genomic_DNA"/>
</dbReference>
<protein>
    <submittedName>
        <fullName evidence="1">Uncharacterized protein</fullName>
    </submittedName>
</protein>
<gene>
    <name evidence="1" type="ORF">E1262_02975</name>
</gene>
<evidence type="ECO:0000313" key="2">
    <source>
        <dbReference type="Proteomes" id="UP000295217"/>
    </source>
</evidence>
<accession>A0A4R5APN8</accession>
<dbReference type="AlphaFoldDB" id="A0A4R5APN8"/>
<dbReference type="Proteomes" id="UP000295217">
    <property type="component" value="Unassembled WGS sequence"/>
</dbReference>
<reference evidence="1 2" key="1">
    <citation type="submission" date="2019-02" db="EMBL/GenBank/DDBJ databases">
        <title>Draft genome sequences of novel Actinobacteria.</title>
        <authorList>
            <person name="Sahin N."/>
            <person name="Ay H."/>
            <person name="Saygin H."/>
        </authorList>
    </citation>
    <scope>NUCLEOTIDE SEQUENCE [LARGE SCALE GENOMIC DNA]</scope>
    <source>
        <strain evidence="1 2">8K307</strain>
    </source>
</reference>
<comment type="caution">
    <text evidence="1">The sequence shown here is derived from an EMBL/GenBank/DDBJ whole genome shotgun (WGS) entry which is preliminary data.</text>
</comment>
<sequence length="68" mass="7732">MSQDPGQLRYRGRCVECPWVGRQFVRYRLADAAARHHTNAHHHTTCVVDQYDLRIAGSMVRPGGARKA</sequence>
<name>A0A4R5APN8_9ACTN</name>
<proteinExistence type="predicted"/>
<organism evidence="1 2">
    <name type="scientific">Jiangella aurantiaca</name>
    <dbReference type="NCBI Taxonomy" id="2530373"/>
    <lineage>
        <taxon>Bacteria</taxon>
        <taxon>Bacillati</taxon>
        <taxon>Actinomycetota</taxon>
        <taxon>Actinomycetes</taxon>
        <taxon>Jiangellales</taxon>
        <taxon>Jiangellaceae</taxon>
        <taxon>Jiangella</taxon>
    </lineage>
</organism>
<keyword evidence="2" id="KW-1185">Reference proteome</keyword>
<dbReference type="RefSeq" id="WP_132101555.1">
    <property type="nucleotide sequence ID" value="NZ_SMLB01000003.1"/>
</dbReference>
<evidence type="ECO:0000313" key="1">
    <source>
        <dbReference type="EMBL" id="TDD72292.1"/>
    </source>
</evidence>